<reference evidence="3" key="1">
    <citation type="journal article" date="2019" name="Int. J. Syst. Evol. Microbiol.">
        <title>The Global Catalogue of Microorganisms (GCM) 10K type strain sequencing project: providing services to taxonomists for standard genome sequencing and annotation.</title>
        <authorList>
            <consortium name="The Broad Institute Genomics Platform"/>
            <consortium name="The Broad Institute Genome Sequencing Center for Infectious Disease"/>
            <person name="Wu L."/>
            <person name="Ma J."/>
        </authorList>
    </citation>
    <scope>NUCLEOTIDE SEQUENCE [LARGE SCALE GENOMIC DNA]</scope>
    <source>
        <strain evidence="3">TISTR 932</strain>
    </source>
</reference>
<keyword evidence="3" id="KW-1185">Reference proteome</keyword>
<sequence>MNNQKVLNLLGLAMRARKIVSGEDLTVQAIRSNQAEVVFLAKDAGKNTQKKIKNKCIFYNIPVFDCFTAEEITQAIGKPRMVLGILDKGFASRIEELISG</sequence>
<dbReference type="Gene3D" id="3.30.1330.30">
    <property type="match status" value="1"/>
</dbReference>
<dbReference type="InterPro" id="IPR029064">
    <property type="entry name" value="Ribosomal_eL30-like_sf"/>
</dbReference>
<organism evidence="2 3">
    <name type="scientific">Enterococcus camelliae</name>
    <dbReference type="NCBI Taxonomy" id="453959"/>
    <lineage>
        <taxon>Bacteria</taxon>
        <taxon>Bacillati</taxon>
        <taxon>Bacillota</taxon>
        <taxon>Bacilli</taxon>
        <taxon>Lactobacillales</taxon>
        <taxon>Enterococcaceae</taxon>
        <taxon>Enterococcus</taxon>
    </lineage>
</organism>
<gene>
    <name evidence="2" type="ORF">ACFSR0_02390</name>
</gene>
<name>A0ABW5TID0_9ENTE</name>
<dbReference type="RefSeq" id="WP_379979538.1">
    <property type="nucleotide sequence ID" value="NZ_JBHUMO010000013.1"/>
</dbReference>
<comment type="caution">
    <text evidence="2">The sequence shown here is derived from an EMBL/GenBank/DDBJ whole genome shotgun (WGS) entry which is preliminary data.</text>
</comment>
<dbReference type="NCBIfam" id="NF005585">
    <property type="entry name" value="PRK07283.1"/>
    <property type="match status" value="1"/>
</dbReference>
<dbReference type="Proteomes" id="UP001597427">
    <property type="component" value="Unassembled WGS sequence"/>
</dbReference>
<dbReference type="Pfam" id="PF01248">
    <property type="entry name" value="Ribosomal_L7Ae"/>
    <property type="match status" value="1"/>
</dbReference>
<dbReference type="SUPFAM" id="SSF55315">
    <property type="entry name" value="L30e-like"/>
    <property type="match status" value="1"/>
</dbReference>
<protein>
    <submittedName>
        <fullName evidence="2">YlxQ-related RNA-binding protein</fullName>
    </submittedName>
</protein>
<evidence type="ECO:0000259" key="1">
    <source>
        <dbReference type="Pfam" id="PF01248"/>
    </source>
</evidence>
<proteinExistence type="predicted"/>
<dbReference type="InterPro" id="IPR004038">
    <property type="entry name" value="Ribosomal_eL8/eL30/eS12/Gad45"/>
</dbReference>
<dbReference type="EMBL" id="JBHUMO010000013">
    <property type="protein sequence ID" value="MFD2728285.1"/>
    <property type="molecule type" value="Genomic_DNA"/>
</dbReference>
<accession>A0ABW5TID0</accession>
<evidence type="ECO:0000313" key="3">
    <source>
        <dbReference type="Proteomes" id="UP001597427"/>
    </source>
</evidence>
<evidence type="ECO:0000313" key="2">
    <source>
        <dbReference type="EMBL" id="MFD2728285.1"/>
    </source>
</evidence>
<feature type="domain" description="Ribosomal protein eL8/eL30/eS12/Gadd45" evidence="1">
    <location>
        <begin position="5"/>
        <end position="85"/>
    </location>
</feature>